<protein>
    <submittedName>
        <fullName evidence="5">WEB family protein</fullName>
    </submittedName>
</protein>
<keyword evidence="2 3" id="KW-0175">Coiled coil</keyword>
<feature type="region of interest" description="Disordered" evidence="4">
    <location>
        <begin position="530"/>
        <end position="549"/>
    </location>
</feature>
<accession>A0AAD7LKC5</accession>
<dbReference type="KEGG" id="qsa:O6P43_020119"/>
<dbReference type="GO" id="GO:0009903">
    <property type="term" value="P:chloroplast avoidance movement"/>
    <property type="evidence" value="ECO:0007669"/>
    <property type="project" value="TreeGrafter"/>
</dbReference>
<reference evidence="5" key="1">
    <citation type="journal article" date="2023" name="Science">
        <title>Elucidation of the pathway for biosynthesis of saponin adjuvants from the soapbark tree.</title>
        <authorList>
            <person name="Reed J."/>
            <person name="Orme A."/>
            <person name="El-Demerdash A."/>
            <person name="Owen C."/>
            <person name="Martin L.B.B."/>
            <person name="Misra R.C."/>
            <person name="Kikuchi S."/>
            <person name="Rejzek M."/>
            <person name="Martin A.C."/>
            <person name="Harkess A."/>
            <person name="Leebens-Mack J."/>
            <person name="Louveau T."/>
            <person name="Stephenson M.J."/>
            <person name="Osbourn A."/>
        </authorList>
    </citation>
    <scope>NUCLEOTIDE SEQUENCE</scope>
    <source>
        <strain evidence="5">S10</strain>
    </source>
</reference>
<dbReference type="InterPro" id="IPR008545">
    <property type="entry name" value="Web"/>
</dbReference>
<evidence type="ECO:0000256" key="2">
    <source>
        <dbReference type="ARBA" id="ARBA00023054"/>
    </source>
</evidence>
<dbReference type="PANTHER" id="PTHR32054">
    <property type="entry name" value="HEAVY CHAIN, PUTATIVE, EXPRESSED-RELATED-RELATED"/>
    <property type="match status" value="1"/>
</dbReference>
<organism evidence="5 6">
    <name type="scientific">Quillaja saponaria</name>
    <name type="common">Soap bark tree</name>
    <dbReference type="NCBI Taxonomy" id="32244"/>
    <lineage>
        <taxon>Eukaryota</taxon>
        <taxon>Viridiplantae</taxon>
        <taxon>Streptophyta</taxon>
        <taxon>Embryophyta</taxon>
        <taxon>Tracheophyta</taxon>
        <taxon>Spermatophyta</taxon>
        <taxon>Magnoliopsida</taxon>
        <taxon>eudicotyledons</taxon>
        <taxon>Gunneridae</taxon>
        <taxon>Pentapetalae</taxon>
        <taxon>rosids</taxon>
        <taxon>fabids</taxon>
        <taxon>Fabales</taxon>
        <taxon>Quillajaceae</taxon>
        <taxon>Quillaja</taxon>
    </lineage>
</organism>
<proteinExistence type="inferred from homology"/>
<dbReference type="Pfam" id="PF05701">
    <property type="entry name" value="WEMBL"/>
    <property type="match status" value="2"/>
</dbReference>
<dbReference type="GO" id="GO:0005829">
    <property type="term" value="C:cytosol"/>
    <property type="evidence" value="ECO:0007669"/>
    <property type="project" value="TreeGrafter"/>
</dbReference>
<evidence type="ECO:0000313" key="6">
    <source>
        <dbReference type="Proteomes" id="UP001163823"/>
    </source>
</evidence>
<evidence type="ECO:0000256" key="1">
    <source>
        <dbReference type="ARBA" id="ARBA00005485"/>
    </source>
</evidence>
<dbReference type="AlphaFoldDB" id="A0AAD7LKC5"/>
<feature type="coiled-coil region" evidence="3">
    <location>
        <begin position="397"/>
        <end position="431"/>
    </location>
</feature>
<dbReference type="Proteomes" id="UP001163823">
    <property type="component" value="Chromosome 8"/>
</dbReference>
<feature type="coiled-coil region" evidence="3">
    <location>
        <begin position="92"/>
        <end position="137"/>
    </location>
</feature>
<evidence type="ECO:0000256" key="3">
    <source>
        <dbReference type="SAM" id="Coils"/>
    </source>
</evidence>
<evidence type="ECO:0000256" key="4">
    <source>
        <dbReference type="SAM" id="MobiDB-lite"/>
    </source>
</evidence>
<keyword evidence="6" id="KW-1185">Reference proteome</keyword>
<sequence length="571" mass="64572">MAKTQESTTERVAGTPSIKELRFETVPEKFEVGNGPDRTLNAGIRKANLRTEIDTSPPFGSVKEAVTRFGGSGHWVPLYKLGEASGIEQFDIKKVEEEAAELEKDLIVKELETLDVLEELGTTKKIVEDLKQQLKKEALKCFTIPEVSSYEQLSNLAIKDMNEENYILEGSSSPCPASCPDLILMELKQAKVNLGKTINDLGVIQSSVESLKKKMKREKIFMERSNERLTSQFSGVSAQKKDQKQIRQNHQFIDNVQTKIAFENPTNVLREFKSDAGEYKTMVETRRSEVTKPTPVYEQNYVSMTTAEMRLISARKMEEAARAAEAVALAEIKALSSAERSSLVLPEPEKLTFCFEGLSPLTPRAQIGMEQTKKKVVDSTFQIDESNLSKLNILKKLEEATEDVTHSKHVLEEAMNRVENANKKQHAVEEILRRWIPEDGQNGQAMFTSIKRNKFYLAENCQNSPVHDATKTTPISNDPKPVSRSAVSMRDVLSRKQVLSDDYNTRMDMGDHTERQKVALSQMLHALREDLTSPPKAEKEESQQKQFFGQRKKFGLIQISLPLKKKNKERT</sequence>
<dbReference type="GO" id="GO:0009904">
    <property type="term" value="P:chloroplast accumulation movement"/>
    <property type="evidence" value="ECO:0007669"/>
    <property type="project" value="TreeGrafter"/>
</dbReference>
<name>A0AAD7LKC5_QUISA</name>
<dbReference type="EMBL" id="JARAOO010000008">
    <property type="protein sequence ID" value="KAJ7959558.1"/>
    <property type="molecule type" value="Genomic_DNA"/>
</dbReference>
<gene>
    <name evidence="5" type="ORF">O6P43_020119</name>
</gene>
<feature type="compositionally biased region" description="Basic and acidic residues" evidence="4">
    <location>
        <begin position="530"/>
        <end position="543"/>
    </location>
</feature>
<dbReference type="PANTHER" id="PTHR32054:SF48">
    <property type="entry name" value="WEB FAMILY PROTEIN"/>
    <property type="match status" value="1"/>
</dbReference>
<comment type="caution">
    <text evidence="5">The sequence shown here is derived from an EMBL/GenBank/DDBJ whole genome shotgun (WGS) entry which is preliminary data.</text>
</comment>
<evidence type="ECO:0000313" key="5">
    <source>
        <dbReference type="EMBL" id="KAJ7959558.1"/>
    </source>
</evidence>
<comment type="similarity">
    <text evidence="1">Belongs to the WEB family.</text>
</comment>